<reference evidence="4" key="1">
    <citation type="journal article" date="2019" name="Int. J. Syst. Evol. Microbiol.">
        <title>The Global Catalogue of Microorganisms (GCM) 10K type strain sequencing project: providing services to taxonomists for standard genome sequencing and annotation.</title>
        <authorList>
            <consortium name="The Broad Institute Genomics Platform"/>
            <consortium name="The Broad Institute Genome Sequencing Center for Infectious Disease"/>
            <person name="Wu L."/>
            <person name="Ma J."/>
        </authorList>
    </citation>
    <scope>NUCLEOTIDE SEQUENCE [LARGE SCALE GENOMIC DNA]</scope>
    <source>
        <strain evidence="4">CCUG 59129</strain>
    </source>
</reference>
<keyword evidence="2" id="KW-0413">Isomerase</keyword>
<dbReference type="RefSeq" id="WP_377562909.1">
    <property type="nucleotide sequence ID" value="NZ_JBHTJZ010000005.1"/>
</dbReference>
<name>A0ABW3HNM0_9BACL</name>
<evidence type="ECO:0000313" key="4">
    <source>
        <dbReference type="Proteomes" id="UP001596989"/>
    </source>
</evidence>
<dbReference type="NCBIfam" id="TIGR00654">
    <property type="entry name" value="PhzF_family"/>
    <property type="match status" value="1"/>
</dbReference>
<gene>
    <name evidence="3" type="ORF">ACFQ2I_06625</name>
</gene>
<dbReference type="Gene3D" id="3.10.310.10">
    <property type="entry name" value="Diaminopimelate Epimerase, Chain A, domain 1"/>
    <property type="match status" value="2"/>
</dbReference>
<comment type="similarity">
    <text evidence="1">Belongs to the PhzF family.</text>
</comment>
<accession>A0ABW3HNM0</accession>
<dbReference type="PANTHER" id="PTHR13774">
    <property type="entry name" value="PHENAZINE BIOSYNTHESIS PROTEIN"/>
    <property type="match status" value="1"/>
</dbReference>
<sequence>MNIYIVDAFSNEPFRGNPAAVCLLEEEKSEQWMQQVACEMNLSETAFVLRRTEGDGFKLRWFTPVAEVELCGHATLASAHVLWEQLALDEQRLSFHTKSGMLHATRQGDWIQLNFPLEQEEECVPPPQLIVGLGERFHYIGRNRMDYLIEVEDEGVLRALKPNFQEWSTVKARGIIVTCRAKRPDVDFVSRCFYPVIGVNEDPVTGSAHCCLAPYWQKRLDKNSFTAVQLSKREGLLMLRIENDRILMSGQAITTLAGKLLNMPS</sequence>
<dbReference type="PANTHER" id="PTHR13774:SF17">
    <property type="entry name" value="PHENAZINE BIOSYNTHESIS-LIKE DOMAIN-CONTAINING PROTEIN"/>
    <property type="match status" value="1"/>
</dbReference>
<dbReference type="PIRSF" id="PIRSF016184">
    <property type="entry name" value="PhzC_PhzF"/>
    <property type="match status" value="1"/>
</dbReference>
<protein>
    <submittedName>
        <fullName evidence="3">PhzF family phenazine biosynthesis protein</fullName>
    </submittedName>
</protein>
<comment type="caution">
    <text evidence="3">The sequence shown here is derived from an EMBL/GenBank/DDBJ whole genome shotgun (WGS) entry which is preliminary data.</text>
</comment>
<proteinExistence type="inferred from homology"/>
<evidence type="ECO:0000313" key="3">
    <source>
        <dbReference type="EMBL" id="MFD0959063.1"/>
    </source>
</evidence>
<evidence type="ECO:0000256" key="2">
    <source>
        <dbReference type="ARBA" id="ARBA00023235"/>
    </source>
</evidence>
<dbReference type="Pfam" id="PF02567">
    <property type="entry name" value="PhzC-PhzF"/>
    <property type="match status" value="1"/>
</dbReference>
<keyword evidence="4" id="KW-1185">Reference proteome</keyword>
<dbReference type="EMBL" id="JBHTJZ010000005">
    <property type="protein sequence ID" value="MFD0959063.1"/>
    <property type="molecule type" value="Genomic_DNA"/>
</dbReference>
<dbReference type="SUPFAM" id="SSF54506">
    <property type="entry name" value="Diaminopimelate epimerase-like"/>
    <property type="match status" value="1"/>
</dbReference>
<dbReference type="Proteomes" id="UP001596989">
    <property type="component" value="Unassembled WGS sequence"/>
</dbReference>
<evidence type="ECO:0000256" key="1">
    <source>
        <dbReference type="ARBA" id="ARBA00008270"/>
    </source>
</evidence>
<organism evidence="3 4">
    <name type="scientific">Paenibacillus chungangensis</name>
    <dbReference type="NCBI Taxonomy" id="696535"/>
    <lineage>
        <taxon>Bacteria</taxon>
        <taxon>Bacillati</taxon>
        <taxon>Bacillota</taxon>
        <taxon>Bacilli</taxon>
        <taxon>Bacillales</taxon>
        <taxon>Paenibacillaceae</taxon>
        <taxon>Paenibacillus</taxon>
    </lineage>
</organism>
<dbReference type="InterPro" id="IPR003719">
    <property type="entry name" value="Phenazine_PhzF-like"/>
</dbReference>